<reference evidence="1 2" key="1">
    <citation type="submission" date="2019-02" db="EMBL/GenBank/DDBJ databases">
        <title>Deep-cultivation of Planctomycetes and their phenomic and genomic characterization uncovers novel biology.</title>
        <authorList>
            <person name="Wiegand S."/>
            <person name="Jogler M."/>
            <person name="Boedeker C."/>
            <person name="Pinto D."/>
            <person name="Vollmers J."/>
            <person name="Rivas-Marin E."/>
            <person name="Kohn T."/>
            <person name="Peeters S.H."/>
            <person name="Heuer A."/>
            <person name="Rast P."/>
            <person name="Oberbeckmann S."/>
            <person name="Bunk B."/>
            <person name="Jeske O."/>
            <person name="Meyerdierks A."/>
            <person name="Storesund J.E."/>
            <person name="Kallscheuer N."/>
            <person name="Luecker S."/>
            <person name="Lage O.M."/>
            <person name="Pohl T."/>
            <person name="Merkel B.J."/>
            <person name="Hornburger P."/>
            <person name="Mueller R.-W."/>
            <person name="Bruemmer F."/>
            <person name="Labrenz M."/>
            <person name="Spormann A.M."/>
            <person name="Op den Camp H."/>
            <person name="Overmann J."/>
            <person name="Amann R."/>
            <person name="Jetten M.S.M."/>
            <person name="Mascher T."/>
            <person name="Medema M.H."/>
            <person name="Devos D.P."/>
            <person name="Kaster A.-K."/>
            <person name="Ovreas L."/>
            <person name="Rohde M."/>
            <person name="Galperin M.Y."/>
            <person name="Jogler C."/>
        </authorList>
    </citation>
    <scope>NUCLEOTIDE SEQUENCE [LARGE SCALE GENOMIC DNA]</scope>
    <source>
        <strain evidence="1 2">Pan161</strain>
    </source>
</reference>
<organism evidence="1 2">
    <name type="scientific">Gimesia algae</name>
    <dbReference type="NCBI Taxonomy" id="2527971"/>
    <lineage>
        <taxon>Bacteria</taxon>
        <taxon>Pseudomonadati</taxon>
        <taxon>Planctomycetota</taxon>
        <taxon>Planctomycetia</taxon>
        <taxon>Planctomycetales</taxon>
        <taxon>Planctomycetaceae</taxon>
        <taxon>Gimesia</taxon>
    </lineage>
</organism>
<accession>A0A517VDN3</accession>
<protein>
    <submittedName>
        <fullName evidence="1">Uncharacterized protein</fullName>
    </submittedName>
</protein>
<gene>
    <name evidence="1" type="ORF">Pan161_27700</name>
</gene>
<dbReference type="EMBL" id="CP036343">
    <property type="protein sequence ID" value="QDT91115.1"/>
    <property type="molecule type" value="Genomic_DNA"/>
</dbReference>
<keyword evidence="2" id="KW-1185">Reference proteome</keyword>
<dbReference type="KEGG" id="gax:Pan161_27700"/>
<dbReference type="AlphaFoldDB" id="A0A517VDN3"/>
<evidence type="ECO:0000313" key="1">
    <source>
        <dbReference type="EMBL" id="QDT91115.1"/>
    </source>
</evidence>
<evidence type="ECO:0000313" key="2">
    <source>
        <dbReference type="Proteomes" id="UP000316855"/>
    </source>
</evidence>
<proteinExistence type="predicted"/>
<sequence>MAPDWVVLVGSCQEHLKDDPVSFLLAGLAPNCIRGYPFQQQTLIPGGDQELVVPEAAGAGVAFEIVFAEGLRANKGVRNHIGAVSIINGPVTF</sequence>
<dbReference type="RefSeq" id="WP_145227725.1">
    <property type="nucleotide sequence ID" value="NZ_CP036343.1"/>
</dbReference>
<dbReference type="Proteomes" id="UP000316855">
    <property type="component" value="Chromosome"/>
</dbReference>
<name>A0A517VDN3_9PLAN</name>